<dbReference type="Proteomes" id="UP000053144">
    <property type="component" value="Chromosome 10"/>
</dbReference>
<organism evidence="1 2">
    <name type="scientific">Phaseolus angularis</name>
    <name type="common">Azuki bean</name>
    <name type="synonym">Vigna angularis</name>
    <dbReference type="NCBI Taxonomy" id="3914"/>
    <lineage>
        <taxon>Eukaryota</taxon>
        <taxon>Viridiplantae</taxon>
        <taxon>Streptophyta</taxon>
        <taxon>Embryophyta</taxon>
        <taxon>Tracheophyta</taxon>
        <taxon>Spermatophyta</taxon>
        <taxon>Magnoliopsida</taxon>
        <taxon>eudicotyledons</taxon>
        <taxon>Gunneridae</taxon>
        <taxon>Pentapetalae</taxon>
        <taxon>rosids</taxon>
        <taxon>fabids</taxon>
        <taxon>Fabales</taxon>
        <taxon>Fabaceae</taxon>
        <taxon>Papilionoideae</taxon>
        <taxon>50 kb inversion clade</taxon>
        <taxon>NPAAA clade</taxon>
        <taxon>indigoferoid/millettioid clade</taxon>
        <taxon>Phaseoleae</taxon>
        <taxon>Vigna</taxon>
    </lineage>
</organism>
<evidence type="ECO:0000313" key="1">
    <source>
        <dbReference type="EMBL" id="KOM55413.1"/>
    </source>
</evidence>
<sequence length="180" mass="20222">MRHDQWRRSSWCDDIDALGFDEGDDDEDVTRQKGVFMAEKMKIVAALRCGSGKNSRLSVDGEDGGTIAERQESGFMIVVQAEDSWWPAALRRRTATDLARKIVAVQDCRGVAAEVKVDGGDSRRHGVGSTRMTLRLVAERRGGAVSRRRLTVERRLGFLWRILCSCVRSEVACSDWFTIE</sequence>
<evidence type="ECO:0000313" key="2">
    <source>
        <dbReference type="Proteomes" id="UP000053144"/>
    </source>
</evidence>
<reference evidence="2" key="1">
    <citation type="journal article" date="2015" name="Proc. Natl. Acad. Sci. U.S.A.">
        <title>Genome sequencing of adzuki bean (Vigna angularis) provides insight into high starch and low fat accumulation and domestication.</title>
        <authorList>
            <person name="Yang K."/>
            <person name="Tian Z."/>
            <person name="Chen C."/>
            <person name="Luo L."/>
            <person name="Zhao B."/>
            <person name="Wang Z."/>
            <person name="Yu L."/>
            <person name="Li Y."/>
            <person name="Sun Y."/>
            <person name="Li W."/>
            <person name="Chen Y."/>
            <person name="Li Y."/>
            <person name="Zhang Y."/>
            <person name="Ai D."/>
            <person name="Zhao J."/>
            <person name="Shang C."/>
            <person name="Ma Y."/>
            <person name="Wu B."/>
            <person name="Wang M."/>
            <person name="Gao L."/>
            <person name="Sun D."/>
            <person name="Zhang P."/>
            <person name="Guo F."/>
            <person name="Wang W."/>
            <person name="Li Y."/>
            <person name="Wang J."/>
            <person name="Varshney R.K."/>
            <person name="Wang J."/>
            <person name="Ling H.Q."/>
            <person name="Wan P."/>
        </authorList>
    </citation>
    <scope>NUCLEOTIDE SEQUENCE</scope>
    <source>
        <strain evidence="2">cv. Jingnong 6</strain>
    </source>
</reference>
<dbReference type="EMBL" id="CM003380">
    <property type="protein sequence ID" value="KOM55413.1"/>
    <property type="molecule type" value="Genomic_DNA"/>
</dbReference>
<dbReference type="Gramene" id="KOM55413">
    <property type="protein sequence ID" value="KOM55413"/>
    <property type="gene ID" value="LR48_Vigan10g130500"/>
</dbReference>
<dbReference type="AlphaFoldDB" id="A0A0L9VK93"/>
<protein>
    <submittedName>
        <fullName evidence="1">Uncharacterized protein</fullName>
    </submittedName>
</protein>
<proteinExistence type="predicted"/>
<gene>
    <name evidence="1" type="ORF">LR48_Vigan10g130500</name>
</gene>
<accession>A0A0L9VK93</accession>
<name>A0A0L9VK93_PHAAN</name>